<dbReference type="SUPFAM" id="SSF49599">
    <property type="entry name" value="TRAF domain-like"/>
    <property type="match status" value="2"/>
</dbReference>
<keyword evidence="8" id="KW-0833">Ubl conjugation pathway</keyword>
<dbReference type="GO" id="GO:0008270">
    <property type="term" value="F:zinc ion binding"/>
    <property type="evidence" value="ECO:0007669"/>
    <property type="project" value="UniProtKB-KW"/>
</dbReference>
<evidence type="ECO:0000256" key="8">
    <source>
        <dbReference type="ARBA" id="ARBA00022786"/>
    </source>
</evidence>
<dbReference type="Proteomes" id="UP001431783">
    <property type="component" value="Unassembled WGS sequence"/>
</dbReference>
<sequence length="547" mass="63620">MDKSLSTFLFNSNLNEIRDLLCNICNRYLSVAPVFYNNKLGNICGRCEESHEVCEVKKLRGKNAILERQKAFEFIAPFLTFPCSFRNNGCKVELSWEGVYNHERDCTFKETVCFLSDEEFLHAPEMLCEWTGESNDLVSHFSERHAVHHTTNPRIVLGLEASSILGPLFGTDTIAHEPKFQSKIFSFKILESIFIGILHYNKRSNVYVCNIFSDLSNQKCQLFEYQVELYDHTKKHSLVLPRSAIYSVRNYFHGKIIYNHSLEINLDYINKLLNMPHFLTAEFRILEKFTSIPYMPPLRSSLTGNELCGRQFIDENMKCSTCEEYLTVPIYLCVKGDNICESCGKDCDVCPSCSGGWCDGYRNFAMEKLISLINCACKNRSYGCLHVGSIHSISEHEKTCLIFEKSRNCFFKTCTWHGSNFRAHIKKHNLFKTDIYYEVKEQQFFFTFDNDIFAMEMNMFETEIEYMIVCCGVTELKYRYELQVIEGELGANTSKFMVNQFCQPEYTSFDTESVEIYVPLKLFTQLFSNCADLKFKINIFLIQDDQR</sequence>
<feature type="domain" description="SIAH-type" evidence="11">
    <location>
        <begin position="78"/>
        <end position="146"/>
    </location>
</feature>
<dbReference type="EMBL" id="JARQZJ010000038">
    <property type="protein sequence ID" value="KAK9876847.1"/>
    <property type="molecule type" value="Genomic_DNA"/>
</dbReference>
<comment type="caution">
    <text evidence="12">The sequence shown here is derived from an EMBL/GenBank/DDBJ whole genome shotgun (WGS) entry which is preliminary data.</text>
</comment>
<keyword evidence="7 10" id="KW-0863">Zinc-finger</keyword>
<name>A0AAW1U881_9CUCU</name>
<comment type="similarity">
    <text evidence="3">Belongs to the SINA (Seven in absentia) family.</text>
</comment>
<evidence type="ECO:0000256" key="10">
    <source>
        <dbReference type="PROSITE-ProRule" id="PRU00455"/>
    </source>
</evidence>
<protein>
    <recommendedName>
        <fullName evidence="4">RING-type E3 ubiquitin transferase</fullName>
        <ecNumber evidence="4">2.3.2.27</ecNumber>
    </recommendedName>
</protein>
<keyword evidence="13" id="KW-1185">Reference proteome</keyword>
<dbReference type="PANTHER" id="PTHR45877:SF2">
    <property type="entry name" value="E3 UBIQUITIN-PROTEIN LIGASE SINA-RELATED"/>
    <property type="match status" value="1"/>
</dbReference>
<evidence type="ECO:0000256" key="4">
    <source>
        <dbReference type="ARBA" id="ARBA00012483"/>
    </source>
</evidence>
<keyword evidence="9" id="KW-0862">Zinc</keyword>
<accession>A0AAW1U881</accession>
<dbReference type="EC" id="2.3.2.27" evidence="4"/>
<evidence type="ECO:0000256" key="5">
    <source>
        <dbReference type="ARBA" id="ARBA00022679"/>
    </source>
</evidence>
<evidence type="ECO:0000256" key="9">
    <source>
        <dbReference type="ARBA" id="ARBA00022833"/>
    </source>
</evidence>
<evidence type="ECO:0000313" key="12">
    <source>
        <dbReference type="EMBL" id="KAK9876847.1"/>
    </source>
</evidence>
<organism evidence="12 13">
    <name type="scientific">Henosepilachna vigintioctopunctata</name>
    <dbReference type="NCBI Taxonomy" id="420089"/>
    <lineage>
        <taxon>Eukaryota</taxon>
        <taxon>Metazoa</taxon>
        <taxon>Ecdysozoa</taxon>
        <taxon>Arthropoda</taxon>
        <taxon>Hexapoda</taxon>
        <taxon>Insecta</taxon>
        <taxon>Pterygota</taxon>
        <taxon>Neoptera</taxon>
        <taxon>Endopterygota</taxon>
        <taxon>Coleoptera</taxon>
        <taxon>Polyphaga</taxon>
        <taxon>Cucujiformia</taxon>
        <taxon>Coccinelloidea</taxon>
        <taxon>Coccinellidae</taxon>
        <taxon>Epilachninae</taxon>
        <taxon>Epilachnini</taxon>
        <taxon>Henosepilachna</taxon>
    </lineage>
</organism>
<comment type="pathway">
    <text evidence="2">Protein modification; protein ubiquitination.</text>
</comment>
<evidence type="ECO:0000256" key="6">
    <source>
        <dbReference type="ARBA" id="ARBA00022723"/>
    </source>
</evidence>
<dbReference type="FunFam" id="3.30.40.10:FF:000041">
    <property type="entry name" value="E3 ubiquitin-protein ligase SINAT3"/>
    <property type="match status" value="1"/>
</dbReference>
<evidence type="ECO:0000313" key="13">
    <source>
        <dbReference type="Proteomes" id="UP001431783"/>
    </source>
</evidence>
<evidence type="ECO:0000256" key="1">
    <source>
        <dbReference type="ARBA" id="ARBA00000900"/>
    </source>
</evidence>
<evidence type="ECO:0000256" key="2">
    <source>
        <dbReference type="ARBA" id="ARBA00004906"/>
    </source>
</evidence>
<keyword evidence="5" id="KW-0808">Transferase</keyword>
<evidence type="ECO:0000259" key="11">
    <source>
        <dbReference type="PROSITE" id="PS51081"/>
    </source>
</evidence>
<dbReference type="GO" id="GO:0005737">
    <property type="term" value="C:cytoplasm"/>
    <property type="evidence" value="ECO:0007669"/>
    <property type="project" value="TreeGrafter"/>
</dbReference>
<comment type="catalytic activity">
    <reaction evidence="1">
        <text>S-ubiquitinyl-[E2 ubiquitin-conjugating enzyme]-L-cysteine + [acceptor protein]-L-lysine = [E2 ubiquitin-conjugating enzyme]-L-cysteine + N(6)-ubiquitinyl-[acceptor protein]-L-lysine.</text>
        <dbReference type="EC" id="2.3.2.27"/>
    </reaction>
</comment>
<evidence type="ECO:0000256" key="3">
    <source>
        <dbReference type="ARBA" id="ARBA00009119"/>
    </source>
</evidence>
<dbReference type="Gene3D" id="3.30.40.10">
    <property type="entry name" value="Zinc/RING finger domain, C3HC4 (zinc finger)"/>
    <property type="match status" value="2"/>
</dbReference>
<keyword evidence="6" id="KW-0479">Metal-binding</keyword>
<dbReference type="InterPro" id="IPR013010">
    <property type="entry name" value="Znf_SIAH"/>
</dbReference>
<reference evidence="12 13" key="1">
    <citation type="submission" date="2023-03" db="EMBL/GenBank/DDBJ databases">
        <title>Genome insight into feeding habits of ladybird beetles.</title>
        <authorList>
            <person name="Li H.-S."/>
            <person name="Huang Y.-H."/>
            <person name="Pang H."/>
        </authorList>
    </citation>
    <scope>NUCLEOTIDE SEQUENCE [LARGE SCALE GENOMIC DNA]</scope>
    <source>
        <strain evidence="12">SYSU_2023b</strain>
        <tissue evidence="12">Whole body</tissue>
    </source>
</reference>
<dbReference type="GO" id="GO:0031624">
    <property type="term" value="F:ubiquitin conjugating enzyme binding"/>
    <property type="evidence" value="ECO:0007669"/>
    <property type="project" value="TreeGrafter"/>
</dbReference>
<dbReference type="Pfam" id="PF21361">
    <property type="entry name" value="Sina_ZnF"/>
    <property type="match status" value="1"/>
</dbReference>
<dbReference type="PROSITE" id="PS51081">
    <property type="entry name" value="ZF_SIAH"/>
    <property type="match status" value="1"/>
</dbReference>
<proteinExistence type="inferred from homology"/>
<gene>
    <name evidence="12" type="ORF">WA026_015082</name>
</gene>
<dbReference type="InterPro" id="IPR004162">
    <property type="entry name" value="SINA-like_animal"/>
</dbReference>
<dbReference type="GO" id="GO:0043161">
    <property type="term" value="P:proteasome-mediated ubiquitin-dependent protein catabolic process"/>
    <property type="evidence" value="ECO:0007669"/>
    <property type="project" value="TreeGrafter"/>
</dbReference>
<dbReference type="GO" id="GO:0061630">
    <property type="term" value="F:ubiquitin protein ligase activity"/>
    <property type="evidence" value="ECO:0007669"/>
    <property type="project" value="UniProtKB-EC"/>
</dbReference>
<evidence type="ECO:0000256" key="7">
    <source>
        <dbReference type="ARBA" id="ARBA00022771"/>
    </source>
</evidence>
<dbReference type="PANTHER" id="PTHR45877">
    <property type="entry name" value="E3 UBIQUITIN-PROTEIN LIGASE SIAH2"/>
    <property type="match status" value="1"/>
</dbReference>
<dbReference type="AlphaFoldDB" id="A0AAW1U881"/>
<dbReference type="InterPro" id="IPR013083">
    <property type="entry name" value="Znf_RING/FYVE/PHD"/>
</dbReference>